<protein>
    <recommendedName>
        <fullName evidence="4">SH3 domain-binding glutamic acid-rich protein</fullName>
    </recommendedName>
</protein>
<dbReference type="OrthoDB" id="9932926at2759"/>
<gene>
    <name evidence="2" type="ORF">AFUS01_LOCUS43536</name>
</gene>
<evidence type="ECO:0000313" key="2">
    <source>
        <dbReference type="EMBL" id="CAG7833984.1"/>
    </source>
</evidence>
<keyword evidence="3" id="KW-1185">Reference proteome</keyword>
<feature type="compositionally biased region" description="Basic and acidic residues" evidence="1">
    <location>
        <begin position="297"/>
        <end position="309"/>
    </location>
</feature>
<feature type="compositionally biased region" description="Low complexity" evidence="1">
    <location>
        <begin position="180"/>
        <end position="191"/>
    </location>
</feature>
<proteinExistence type="predicted"/>
<dbReference type="PANTHER" id="PTHR12232">
    <property type="entry name" value="SH3 DOMAIN-BINDING GLUTAMIC ACID-RICH-LIKE PROTEIN"/>
    <property type="match status" value="1"/>
</dbReference>
<dbReference type="PANTHER" id="PTHR12232:SF15">
    <property type="entry name" value="SH3 DOMAIN-BINDING GLUTAMIC ACID-RICH PROTEIN HOMOLOG"/>
    <property type="match status" value="1"/>
</dbReference>
<feature type="compositionally biased region" description="Basic and acidic residues" evidence="1">
    <location>
        <begin position="192"/>
        <end position="250"/>
    </location>
</feature>
<feature type="region of interest" description="Disordered" evidence="1">
    <location>
        <begin position="152"/>
        <end position="315"/>
    </location>
</feature>
<name>A0A8J2PUY8_9HEXA</name>
<feature type="compositionally biased region" description="Basic and acidic residues" evidence="1">
    <location>
        <begin position="152"/>
        <end position="172"/>
    </location>
</feature>
<organism evidence="2 3">
    <name type="scientific">Allacma fusca</name>
    <dbReference type="NCBI Taxonomy" id="39272"/>
    <lineage>
        <taxon>Eukaryota</taxon>
        <taxon>Metazoa</taxon>
        <taxon>Ecdysozoa</taxon>
        <taxon>Arthropoda</taxon>
        <taxon>Hexapoda</taxon>
        <taxon>Collembola</taxon>
        <taxon>Symphypleona</taxon>
        <taxon>Sminthuridae</taxon>
        <taxon>Allacma</taxon>
    </lineage>
</organism>
<dbReference type="InterPro" id="IPR051033">
    <property type="entry name" value="SH3BGR"/>
</dbReference>
<dbReference type="Pfam" id="PF04908">
    <property type="entry name" value="SH3BGR"/>
    <property type="match status" value="1"/>
</dbReference>
<dbReference type="EMBL" id="CAJVCH010570075">
    <property type="protein sequence ID" value="CAG7833984.1"/>
    <property type="molecule type" value="Genomic_DNA"/>
</dbReference>
<evidence type="ECO:0000313" key="3">
    <source>
        <dbReference type="Proteomes" id="UP000708208"/>
    </source>
</evidence>
<evidence type="ECO:0008006" key="4">
    <source>
        <dbReference type="Google" id="ProtNLM"/>
    </source>
</evidence>
<accession>A0A8J2PUY8</accession>
<dbReference type="Proteomes" id="UP000708208">
    <property type="component" value="Unassembled WGS sequence"/>
</dbReference>
<dbReference type="GO" id="GO:0005737">
    <property type="term" value="C:cytoplasm"/>
    <property type="evidence" value="ECO:0007669"/>
    <property type="project" value="TreeGrafter"/>
</dbReference>
<dbReference type="AlphaFoldDB" id="A0A8J2PUY8"/>
<dbReference type="InterPro" id="IPR006993">
    <property type="entry name" value="Glut_rich_SH3-bd"/>
</dbReference>
<comment type="caution">
    <text evidence="2">The sequence shown here is derived from an EMBL/GenBank/DDBJ whole genome shotgun (WGS) entry which is preliminary data.</text>
</comment>
<evidence type="ECO:0000256" key="1">
    <source>
        <dbReference type="SAM" id="MobiDB-lite"/>
    </source>
</evidence>
<reference evidence="2" key="1">
    <citation type="submission" date="2021-06" db="EMBL/GenBank/DDBJ databases">
        <authorList>
            <person name="Hodson N. C."/>
            <person name="Mongue J. A."/>
            <person name="Jaron S. K."/>
        </authorList>
    </citation>
    <scope>NUCLEOTIDE SEQUENCE</scope>
</reference>
<sequence length="315" mass="34018">MQNSAPAADVIWQRESSKGIANASKPQMPFIITSGVLERVSSQVPLCAFNNSVGTFCEGIVKSKISGSKEVKKRQQRVMMILESKSIPYEAIDITEAGKEKDKDFMLSNAKPRAGAKIILSPQIFADELYCGDYDDFDLANENDTLEDFLHSPKIEKPASRGPSAEKTEPKAEAVVTNGTAASREPSAEAESTTKDGDNANEKSKEASPEKIVKEASPEKSVKEASPEKIVKEASPEKIVKEASPEKSKEASPANSKEASPEKQVESSEPPASTTEEAKETEADTTTADDPLPEEPVESKAKEEAPAKEEAEEDE</sequence>